<dbReference type="InterPro" id="IPR036165">
    <property type="entry name" value="YefM-like_sf"/>
</dbReference>
<evidence type="ECO:0000313" key="2">
    <source>
        <dbReference type="EMBL" id="SOC56252.1"/>
    </source>
</evidence>
<protein>
    <submittedName>
        <fullName evidence="2">Antitoxin StbD</fullName>
    </submittedName>
</protein>
<proteinExistence type="inferred from homology"/>
<dbReference type="AlphaFoldDB" id="A0A285VQB6"/>
<name>A0A285VQB6_9GAMM</name>
<organism evidence="2 3">
    <name type="scientific">Chromohalobacter canadensis</name>
    <dbReference type="NCBI Taxonomy" id="141389"/>
    <lineage>
        <taxon>Bacteria</taxon>
        <taxon>Pseudomonadati</taxon>
        <taxon>Pseudomonadota</taxon>
        <taxon>Gammaproteobacteria</taxon>
        <taxon>Oceanospirillales</taxon>
        <taxon>Halomonadaceae</taxon>
        <taxon>Chromohalobacter</taxon>
    </lineage>
</organism>
<dbReference type="Proteomes" id="UP000219023">
    <property type="component" value="Unassembled WGS sequence"/>
</dbReference>
<evidence type="ECO:0000256" key="1">
    <source>
        <dbReference type="ARBA" id="ARBA00009981"/>
    </source>
</evidence>
<dbReference type="SUPFAM" id="SSF143120">
    <property type="entry name" value="YefM-like"/>
    <property type="match status" value="1"/>
</dbReference>
<dbReference type="RefSeq" id="WP_040243589.1">
    <property type="nucleotide sequence ID" value="NZ_JAJQJH010000005.1"/>
</dbReference>
<gene>
    <name evidence="2" type="ORF">SAMN05421509_106243</name>
</gene>
<accession>A0A285VQB6</accession>
<reference evidence="2 3" key="1">
    <citation type="submission" date="2017-08" db="EMBL/GenBank/DDBJ databases">
        <authorList>
            <person name="de Groot N.N."/>
        </authorList>
    </citation>
    <scope>NUCLEOTIDE SEQUENCE [LARGE SCALE GENOMIC DNA]</scope>
    <source>
        <strain evidence="2 3">USBA 855</strain>
    </source>
</reference>
<dbReference type="EMBL" id="OBQJ01000006">
    <property type="protein sequence ID" value="SOC56252.1"/>
    <property type="molecule type" value="Genomic_DNA"/>
</dbReference>
<dbReference type="OrthoDB" id="6902769at2"/>
<comment type="similarity">
    <text evidence="1">Belongs to the phD/YefM antitoxin family.</text>
</comment>
<sequence length="98" mass="11115">MATLLERPEEAVSATAMARNFSTRLKEISSRQTERLVIFKDNQPAAVLMNVQAYQDLVDELEDLRIEAVARDRLASYQADQAIAHDDMRALFDRSSES</sequence>
<evidence type="ECO:0000313" key="3">
    <source>
        <dbReference type="Proteomes" id="UP000219023"/>
    </source>
</evidence>